<dbReference type="Gene3D" id="2.60.120.260">
    <property type="entry name" value="Galactose-binding domain-like"/>
    <property type="match status" value="1"/>
</dbReference>
<reference evidence="5 6" key="1">
    <citation type="submission" date="2017-10" db="EMBL/GenBank/DDBJ databases">
        <authorList>
            <person name="Banno H."/>
            <person name="Chua N.-H."/>
        </authorList>
    </citation>
    <scope>NUCLEOTIDE SEQUENCE [LARGE SCALE GENOMIC DNA]</scope>
    <source>
        <strain evidence="5">Vibrio tapetis CECT4600</strain>
    </source>
</reference>
<feature type="domain" description="FBA" evidence="4">
    <location>
        <begin position="1587"/>
        <end position="1740"/>
    </location>
</feature>
<name>A0A2N8ZIM7_9VIBR</name>
<dbReference type="GO" id="GO:0005509">
    <property type="term" value="F:calcium ion binding"/>
    <property type="evidence" value="ECO:0007669"/>
    <property type="project" value="InterPro"/>
</dbReference>
<dbReference type="SUPFAM" id="SSF51120">
    <property type="entry name" value="beta-Roll"/>
    <property type="match status" value="3"/>
</dbReference>
<keyword evidence="2" id="KW-0964">Secreted</keyword>
<evidence type="ECO:0000256" key="1">
    <source>
        <dbReference type="ARBA" id="ARBA00004613"/>
    </source>
</evidence>
<gene>
    <name evidence="5" type="ORF">VTAP4600_B0149</name>
</gene>
<evidence type="ECO:0000256" key="3">
    <source>
        <dbReference type="ARBA" id="ARBA00022837"/>
    </source>
</evidence>
<dbReference type="PROSITE" id="PS00330">
    <property type="entry name" value="HEMOLYSIN_CALCIUM"/>
    <property type="match status" value="8"/>
</dbReference>
<evidence type="ECO:0000313" key="6">
    <source>
        <dbReference type="Proteomes" id="UP000235828"/>
    </source>
</evidence>
<dbReference type="Proteomes" id="UP000235828">
    <property type="component" value="Chromosome B"/>
</dbReference>
<dbReference type="SUPFAM" id="SSF49785">
    <property type="entry name" value="Galactose-binding domain-like"/>
    <property type="match status" value="1"/>
</dbReference>
<dbReference type="GO" id="GO:0005576">
    <property type="term" value="C:extracellular region"/>
    <property type="evidence" value="ECO:0007669"/>
    <property type="project" value="UniProtKB-SubCell"/>
</dbReference>
<dbReference type="KEGG" id="vta:B0149"/>
<keyword evidence="6" id="KW-1185">Reference proteome</keyword>
<dbReference type="Pfam" id="PF00353">
    <property type="entry name" value="HemolysinCabind"/>
    <property type="match status" value="6"/>
</dbReference>
<evidence type="ECO:0000259" key="4">
    <source>
        <dbReference type="SMART" id="SM01198"/>
    </source>
</evidence>
<dbReference type="Pfam" id="PF04300">
    <property type="entry name" value="FBA"/>
    <property type="match status" value="1"/>
</dbReference>
<dbReference type="Gene3D" id="2.150.10.10">
    <property type="entry name" value="Serralysin-like metalloprotease, C-terminal"/>
    <property type="match status" value="5"/>
</dbReference>
<protein>
    <recommendedName>
        <fullName evidence="4">FBA domain-containing protein</fullName>
    </recommendedName>
</protein>
<dbReference type="InterPro" id="IPR007397">
    <property type="entry name" value="F-box-assoc_dom"/>
</dbReference>
<dbReference type="InterPro" id="IPR011049">
    <property type="entry name" value="Serralysin-like_metalloprot_C"/>
</dbReference>
<accession>A0A2N8ZIM7</accession>
<dbReference type="RefSeq" id="WP_102524153.1">
    <property type="nucleotide sequence ID" value="NZ_LT960612.1"/>
</dbReference>
<organism evidence="5 6">
    <name type="scientific">Vibrio tapetis subsp. tapetis</name>
    <dbReference type="NCBI Taxonomy" id="1671868"/>
    <lineage>
        <taxon>Bacteria</taxon>
        <taxon>Pseudomonadati</taxon>
        <taxon>Pseudomonadota</taxon>
        <taxon>Gammaproteobacteria</taxon>
        <taxon>Vibrionales</taxon>
        <taxon>Vibrionaceae</taxon>
        <taxon>Vibrio</taxon>
    </lineage>
</organism>
<dbReference type="PANTHER" id="PTHR38340:SF1">
    <property type="entry name" value="S-LAYER PROTEIN"/>
    <property type="match status" value="1"/>
</dbReference>
<dbReference type="InterPro" id="IPR050557">
    <property type="entry name" value="RTX_toxin/Mannuronan_C5-epim"/>
</dbReference>
<comment type="subcellular location">
    <subcellularLocation>
        <location evidence="1">Secreted</location>
    </subcellularLocation>
</comment>
<dbReference type="OrthoDB" id="418664at2"/>
<dbReference type="PANTHER" id="PTHR38340">
    <property type="entry name" value="S-LAYER PROTEIN"/>
    <property type="match status" value="1"/>
</dbReference>
<evidence type="ECO:0000313" key="5">
    <source>
        <dbReference type="EMBL" id="SON51760.1"/>
    </source>
</evidence>
<sequence length="1804" mass="190461">MTAVTDFGRQINEATESSDAIRSDVLGNFMKQFGAGFSQMMRDSIVNKDAGEISTEKMEAFFAQALTDSGVDPSVVSELSGLMKDPDILEALQSFDQTLEGNQDAAFVVPGDAVLPSVDEVFPDQPTIDSGLNGKVKTLEEYSDYISGAGTSFGGYMVGLPSDIKDGTGLVLGGIEKFRYNKIAKVLKSGDLDGIPEWKTKLQGALDSGDVLTEGQSSFKKTFDNVATGASIATSMFGVVQGGISIAAGAQKDGINRDLRITGGALSVTKGVYSLSSVVITKIAQKAGGDTAEKVAKFFSKAALQKEIAEVGFSASSGLTKAGVGFATVVGSALAIGLGVVSITKNALAAEKAFDSGNSSRGAMYTAMAVIDGLGVILDVASLICDFVPVVGTAISFVLDCINFALTGINTLLGFFADQLDSRTPEEKITQALDSYVDSDEFTKFIDGQAETFKKEGYDVFKYIIDAEEAGLSQSGIDDLTDYVKTVKRDLTEKAKQYSDDPNNRLALIDGTASGNTLNGRENDDYLDGRKGNDIIYGHGGNDIIIGGVGKDTLFGGSGNDTLDGGLGGDTIKGGEGDDTARAGLGDDLVDMGPGQDVISGLLGEDNIDGGGDSDTLSVEQMFDSLASRSLAVSWELPDGQNWGDSERDTYTAVANQSNWKDYAPESEPAIGFDVDLASHSAKARLGITAVNDIEGGLYNYNVFPKSEHAYTDDQRDFSSHFMFEKPLPLISLMGRINFSDHANNHLAPMYHDHDWSSYVMDDAADHQIRAGYDAFMSEANSKGRNVYLLGETTLAFLPSKGYFGGMPVLTDGKSLMIFDPKMGFANISKETLISMAGGENANLKSAAGFYLYLVDKIGASASLKDIENVVGSQFADLLKGDDNANVLIAKDGDDTLEGRGGNDVLDASGKGIKTVNGGEGTDTVSYAKSAAGVTVNLVAGTAVERGQIDTLISIENVSGSTHRDVITGDENANQIVAGDGNDEVNSGAGDDYVDGGKGANSLDGGADTDTVAFTQFDGVLVNLSRGEGYSFADPLTKTTFRNFENVVGSDGDDSLTGDGNNNVLFGGKKDDNLYGGAGNDTLIGGSGYDKIFGGTGNDRLSGGDDIDELHGGSGFDVVDYSMSESDRKRHLDIQLDDNGMTTFARDKQTGHIIDKMTDIEGLVGGDGNDTLIGNSQNNQLTGGAGSDTLKGLGGNDVLVADGGVDLLEGGGGKDFYQIKADGHAIVDDTDASNALAFDGVSLAQIKVIVDSKSGRISFVRKDNGAILFEDVESGRQLLGWNGQANDAQTLALSKSFSSRFSTIRVGDSVLDQSSIMNLIGGSIWQFNGEKDDSSIQMNQLSNYVESKMANGSIYAGAGNDLVHLVAGRADVHTGMGRDYIDVSQNSSNEQSVVYVDQFATLEASGSNKVKVVSADKANFCLVLKGEVNDWRLAGDGTSLQHEDGGVIEMGEQPLSIIFDGDSKQVLVKDVADYYEQIVDGSNYQHSWELMPDGRVLMNVPNVSSTEVSVSQEVVNGGLVVRIKHGNDVLLSEDVPADSPDGASLGDLLMSRVKGVRFADQLIQGTALGIFVNTAVEASGTRDLLAPEMAPEPSFIDLVESSNTLNGWEVNKGGDGFVVTDSGLISSYDWSSRTRRFDVSSLISTYGANPITISENFHQVGYTEDSFKVSVKLLDRTGKELSSWSTGEQKVRGSTEINHKLEGYSEQAHYIEVTDAGKDNEFWAGHYGVRMEGLQVQFMTTSTPNKGTLPSIDCGTTADEVTSHQRLAVLSGAMAAFDADGAGVGSATKQVREVVLPVLTTSVA</sequence>
<proteinExistence type="predicted"/>
<evidence type="ECO:0000256" key="2">
    <source>
        <dbReference type="ARBA" id="ARBA00022525"/>
    </source>
</evidence>
<dbReference type="InterPro" id="IPR018511">
    <property type="entry name" value="Hemolysin-typ_Ca-bd_CS"/>
</dbReference>
<dbReference type="InterPro" id="IPR001343">
    <property type="entry name" value="Hemolysn_Ca-bd"/>
</dbReference>
<keyword evidence="3" id="KW-0106">Calcium</keyword>
<dbReference type="InterPro" id="IPR008979">
    <property type="entry name" value="Galactose-bd-like_sf"/>
</dbReference>
<dbReference type="SMART" id="SM01198">
    <property type="entry name" value="FBA"/>
    <property type="match status" value="1"/>
</dbReference>
<dbReference type="EMBL" id="LT960612">
    <property type="protein sequence ID" value="SON51760.1"/>
    <property type="molecule type" value="Genomic_DNA"/>
</dbReference>
<dbReference type="PRINTS" id="PR00313">
    <property type="entry name" value="CABNDNGRPT"/>
</dbReference>